<dbReference type="Pfam" id="PF11951">
    <property type="entry name" value="Fungal_trans_2"/>
    <property type="match status" value="1"/>
</dbReference>
<dbReference type="InterPro" id="IPR001138">
    <property type="entry name" value="Zn2Cys6_DnaBD"/>
</dbReference>
<proteinExistence type="predicted"/>
<dbReference type="PANTHER" id="PTHR37534">
    <property type="entry name" value="TRANSCRIPTIONAL ACTIVATOR PROTEIN UGA3"/>
    <property type="match status" value="1"/>
</dbReference>
<comment type="subcellular location">
    <subcellularLocation>
        <location evidence="1">Nucleus</location>
    </subcellularLocation>
</comment>
<evidence type="ECO:0000256" key="3">
    <source>
        <dbReference type="ARBA" id="ARBA00023125"/>
    </source>
</evidence>
<protein>
    <recommendedName>
        <fullName evidence="7">Zn(2)-C6 fungal-type domain-containing protein</fullName>
    </recommendedName>
</protein>
<dbReference type="SMART" id="SM00066">
    <property type="entry name" value="GAL4"/>
    <property type="match status" value="1"/>
</dbReference>
<dbReference type="InterPro" id="IPR021858">
    <property type="entry name" value="Fun_TF"/>
</dbReference>
<evidence type="ECO:0000313" key="8">
    <source>
        <dbReference type="EMBL" id="CAG8411300.1"/>
    </source>
</evidence>
<evidence type="ECO:0000256" key="1">
    <source>
        <dbReference type="ARBA" id="ARBA00004123"/>
    </source>
</evidence>
<dbReference type="GO" id="GO:0008270">
    <property type="term" value="F:zinc ion binding"/>
    <property type="evidence" value="ECO:0007669"/>
    <property type="project" value="InterPro"/>
</dbReference>
<keyword evidence="3" id="KW-0238">DNA-binding</keyword>
<evidence type="ECO:0000256" key="6">
    <source>
        <dbReference type="SAM" id="MobiDB-lite"/>
    </source>
</evidence>
<dbReference type="Pfam" id="PF00172">
    <property type="entry name" value="Zn_clus"/>
    <property type="match status" value="1"/>
</dbReference>
<dbReference type="SUPFAM" id="SSF57701">
    <property type="entry name" value="Zn2/Cys6 DNA-binding domain"/>
    <property type="match status" value="1"/>
</dbReference>
<accession>A0A9W4NUI3</accession>
<gene>
    <name evidence="8" type="ORF">PSALAMII_LOCUS9208</name>
</gene>
<keyword evidence="5" id="KW-0539">Nucleus</keyword>
<evidence type="ECO:0000256" key="4">
    <source>
        <dbReference type="ARBA" id="ARBA00023163"/>
    </source>
</evidence>
<dbReference type="CDD" id="cd00067">
    <property type="entry name" value="GAL4"/>
    <property type="match status" value="1"/>
</dbReference>
<feature type="region of interest" description="Disordered" evidence="6">
    <location>
        <begin position="1"/>
        <end position="35"/>
    </location>
</feature>
<evidence type="ECO:0000313" key="9">
    <source>
        <dbReference type="Proteomes" id="UP001152646"/>
    </source>
</evidence>
<feature type="domain" description="Zn(2)-C6 fungal-type" evidence="7">
    <location>
        <begin position="31"/>
        <end position="71"/>
    </location>
</feature>
<dbReference type="GO" id="GO:0005634">
    <property type="term" value="C:nucleus"/>
    <property type="evidence" value="ECO:0007669"/>
    <property type="project" value="UniProtKB-SubCell"/>
</dbReference>
<dbReference type="PANTHER" id="PTHR37534:SF3">
    <property type="entry name" value="ZN(II)2CYS6 TRANSCRIPTION FACTOR (EUROFUNG)"/>
    <property type="match status" value="1"/>
</dbReference>
<evidence type="ECO:0000256" key="2">
    <source>
        <dbReference type="ARBA" id="ARBA00023015"/>
    </source>
</evidence>
<evidence type="ECO:0000256" key="5">
    <source>
        <dbReference type="ARBA" id="ARBA00023242"/>
    </source>
</evidence>
<keyword evidence="4" id="KW-0804">Transcription</keyword>
<dbReference type="AlphaFoldDB" id="A0A9W4NUI3"/>
<name>A0A9W4NUI3_9EURO</name>
<reference evidence="8" key="1">
    <citation type="submission" date="2021-07" db="EMBL/GenBank/DDBJ databases">
        <authorList>
            <person name="Branca A.L. A."/>
        </authorList>
    </citation>
    <scope>NUCLEOTIDE SEQUENCE</scope>
</reference>
<feature type="compositionally biased region" description="Basic residues" evidence="6">
    <location>
        <begin position="19"/>
        <end position="32"/>
    </location>
</feature>
<dbReference type="GO" id="GO:0045944">
    <property type="term" value="P:positive regulation of transcription by RNA polymerase II"/>
    <property type="evidence" value="ECO:0007669"/>
    <property type="project" value="TreeGrafter"/>
</dbReference>
<dbReference type="Gene3D" id="4.10.240.10">
    <property type="entry name" value="Zn(2)-C6 fungal-type DNA-binding domain"/>
    <property type="match status" value="1"/>
</dbReference>
<dbReference type="GO" id="GO:0000976">
    <property type="term" value="F:transcription cis-regulatory region binding"/>
    <property type="evidence" value="ECO:0007669"/>
    <property type="project" value="TreeGrafter"/>
</dbReference>
<dbReference type="OrthoDB" id="5319341at2759"/>
<evidence type="ECO:0000259" key="7">
    <source>
        <dbReference type="SMART" id="SM00066"/>
    </source>
</evidence>
<organism evidence="8 9">
    <name type="scientific">Penicillium salamii</name>
    <dbReference type="NCBI Taxonomy" id="1612424"/>
    <lineage>
        <taxon>Eukaryota</taxon>
        <taxon>Fungi</taxon>
        <taxon>Dikarya</taxon>
        <taxon>Ascomycota</taxon>
        <taxon>Pezizomycotina</taxon>
        <taxon>Eurotiomycetes</taxon>
        <taxon>Eurotiomycetidae</taxon>
        <taxon>Eurotiales</taxon>
        <taxon>Aspergillaceae</taxon>
        <taxon>Penicillium</taxon>
    </lineage>
</organism>
<comment type="caution">
    <text evidence="8">The sequence shown here is derived from an EMBL/GenBank/DDBJ whole genome shotgun (WGS) entry which is preliminary data.</text>
</comment>
<feature type="compositionally biased region" description="Polar residues" evidence="6">
    <location>
        <begin position="1"/>
        <end position="14"/>
    </location>
</feature>
<keyword evidence="2" id="KW-0805">Transcription regulation</keyword>
<dbReference type="GO" id="GO:0000981">
    <property type="term" value="F:DNA-binding transcription factor activity, RNA polymerase II-specific"/>
    <property type="evidence" value="ECO:0007669"/>
    <property type="project" value="InterPro"/>
</dbReference>
<sequence>MDVSNTRQRPATGSSTGGKRPRIRPSRARGLRTKTGWERRVKCDDGKPTCLRCSKSDRACRYAENSGQTDSRVDRRLATGNGTKFRLTEAELDSNQRREEPCIFENRLSDSIPTRNSPKLQTQQPRIGARPYVQITPAAPPDDGRISPNVSVDTSLGEQLNESVGQTRSSLDPPFSTSPLSLGQGSLLNISPFEWYDLLARDAISHANRLNDLSGRDPRWKFPEIILSRRQSPAPECPDAEVEPNGNQCVQRQGPVDGHDHSVNSPSLDSRQLSCIWNTPGRIDLSTTDLMFFRYYIEVVGPILDLFDPRRHFSHVVPHLALRNVGLLKSILAVGAKHKSLDCSHPTATNGVSSDISASNENIPFPLLSKSPPSESDVSPKSMATQYYYETLQYLSQTLLYPAYADSHEILATATMISTYEMFDADSAPNSGVWEQHLKGSFWIQRSQDNDGESPDGLRQAVWWAWLRQDIWAAFQAGRPTITFWVARKPLELLTADETATRIVYICGKCVKYASGEISPDQDLKDRIDQADRLLRTLDEWQRALSSSYQPVKVTPSSDSDGMFPSIWIHPPTHAGAIQMYHFARSIVLLNQPTMGGLHAYMHREKELAESVKMVCGIANSCQEYESANAFVNVQALFGVGQFVRAPEVRGEILRLLHNMLRISKFPTKRVLSRLEQIWEVSC</sequence>
<dbReference type="Proteomes" id="UP001152646">
    <property type="component" value="Unassembled WGS sequence"/>
</dbReference>
<dbReference type="EMBL" id="CAJVPA010000218">
    <property type="protein sequence ID" value="CAG8411300.1"/>
    <property type="molecule type" value="Genomic_DNA"/>
</dbReference>
<dbReference type="InterPro" id="IPR036864">
    <property type="entry name" value="Zn2-C6_fun-type_DNA-bd_sf"/>
</dbReference>